<proteinExistence type="predicted"/>
<name>A0A6B0UDT7_IXORI</name>
<evidence type="ECO:0000313" key="1">
    <source>
        <dbReference type="EMBL" id="MXU84513.1"/>
    </source>
</evidence>
<sequence length="81" mass="9265">MQFAPFFVVSSLEVIGIAPTLSKRLNAVFARNGQTQCVVHVPFLCPCLFVRCSVHHVRRSASLQRTYYLFSCIKRHQLNLL</sequence>
<reference evidence="1" key="1">
    <citation type="submission" date="2019-12" db="EMBL/GenBank/DDBJ databases">
        <title>An insight into the sialome of adult female Ixodes ricinus ticks feeding for 6 days.</title>
        <authorList>
            <person name="Perner J."/>
            <person name="Ribeiro J.M.C."/>
        </authorList>
    </citation>
    <scope>NUCLEOTIDE SEQUENCE</scope>
    <source>
        <strain evidence="1">Semi-engorged</strain>
        <tissue evidence="1">Salivary glands</tissue>
    </source>
</reference>
<accession>A0A6B0UDT7</accession>
<dbReference type="EMBL" id="GIFC01002430">
    <property type="protein sequence ID" value="MXU84513.1"/>
    <property type="molecule type" value="Transcribed_RNA"/>
</dbReference>
<dbReference type="AlphaFoldDB" id="A0A6B0UDT7"/>
<protein>
    <submittedName>
        <fullName evidence="1">Putative secreted protein</fullName>
    </submittedName>
</protein>
<organism evidence="1">
    <name type="scientific">Ixodes ricinus</name>
    <name type="common">Common tick</name>
    <name type="synonym">Acarus ricinus</name>
    <dbReference type="NCBI Taxonomy" id="34613"/>
    <lineage>
        <taxon>Eukaryota</taxon>
        <taxon>Metazoa</taxon>
        <taxon>Ecdysozoa</taxon>
        <taxon>Arthropoda</taxon>
        <taxon>Chelicerata</taxon>
        <taxon>Arachnida</taxon>
        <taxon>Acari</taxon>
        <taxon>Parasitiformes</taxon>
        <taxon>Ixodida</taxon>
        <taxon>Ixodoidea</taxon>
        <taxon>Ixodidae</taxon>
        <taxon>Ixodinae</taxon>
        <taxon>Ixodes</taxon>
    </lineage>
</organism>